<evidence type="ECO:0000256" key="2">
    <source>
        <dbReference type="ARBA" id="ARBA00022448"/>
    </source>
</evidence>
<organism evidence="9">
    <name type="scientific">Microvirga ossetica</name>
    <dbReference type="NCBI Taxonomy" id="1882682"/>
    <lineage>
        <taxon>Bacteria</taxon>
        <taxon>Pseudomonadati</taxon>
        <taxon>Pseudomonadota</taxon>
        <taxon>Alphaproteobacteria</taxon>
        <taxon>Hyphomicrobiales</taxon>
        <taxon>Methylobacteriaceae</taxon>
        <taxon>Microvirga</taxon>
    </lineage>
</organism>
<dbReference type="SUPFAM" id="SSF161098">
    <property type="entry name" value="MetI-like"/>
    <property type="match status" value="1"/>
</dbReference>
<comment type="subcellular location">
    <subcellularLocation>
        <location evidence="1 7">Cell membrane</location>
        <topology evidence="1 7">Multi-pass membrane protein</topology>
    </subcellularLocation>
</comment>
<evidence type="ECO:0000256" key="4">
    <source>
        <dbReference type="ARBA" id="ARBA00022692"/>
    </source>
</evidence>
<keyword evidence="5 7" id="KW-1133">Transmembrane helix</keyword>
<feature type="transmembrane region" description="Helical" evidence="7">
    <location>
        <begin position="246"/>
        <end position="270"/>
    </location>
</feature>
<dbReference type="PANTHER" id="PTHR43005:SF1">
    <property type="entry name" value="SPERMIDINE_PUTRESCINE TRANSPORT SYSTEM PERMEASE PROTEIN"/>
    <property type="match status" value="1"/>
</dbReference>
<geneLocation type="plasmid" evidence="9">
    <name>unnamed4</name>
</geneLocation>
<dbReference type="CDD" id="cd06261">
    <property type="entry name" value="TM_PBP2"/>
    <property type="match status" value="1"/>
</dbReference>
<comment type="similarity">
    <text evidence="7">Belongs to the binding-protein-dependent transport system permease family.</text>
</comment>
<keyword evidence="9" id="KW-0614">Plasmid</keyword>
<dbReference type="Pfam" id="PF00528">
    <property type="entry name" value="BPD_transp_1"/>
    <property type="match status" value="1"/>
</dbReference>
<sequence length="341" mass="37750">MLAMGEPVADRTTSATDNAVMAKASHRFFDRSYLSASERAGWRRRNSLCKDDRWLAYAMVLPVVLAVLGFVIGPAYDVFRLSFTRYVMGQELGFGTLVNFYNLFADPMFVHVLKNTAVWIFGGTIGCVALGLALACFLAMNGPVTAALRALILLPWILPDVVTAMAWKWMLHGQVGIVGQTLKDMGLTERPISFLGDPSLVMWVLVAVVIWRKVPLVTLVLTAAIRSVPSELLEASRIDGANRWESFRYVVMPHIAFPFTSITVIAMIWMTAEFTLPWVMTGGGPANSSQIISTYIYQQSFEFFNWGVAAAMSVVNLVCLAALVAVYLVVMRRSWAGKERS</sequence>
<evidence type="ECO:0000256" key="5">
    <source>
        <dbReference type="ARBA" id="ARBA00022989"/>
    </source>
</evidence>
<dbReference type="InterPro" id="IPR000515">
    <property type="entry name" value="MetI-like"/>
</dbReference>
<dbReference type="EMBL" id="CP016620">
    <property type="protein sequence ID" value="ANY85048.1"/>
    <property type="molecule type" value="Genomic_DNA"/>
</dbReference>
<dbReference type="InterPro" id="IPR035906">
    <property type="entry name" value="MetI-like_sf"/>
</dbReference>
<dbReference type="Gene3D" id="1.10.3720.10">
    <property type="entry name" value="MetI-like"/>
    <property type="match status" value="1"/>
</dbReference>
<evidence type="ECO:0000259" key="8">
    <source>
        <dbReference type="PROSITE" id="PS50928"/>
    </source>
</evidence>
<dbReference type="GO" id="GO:0055085">
    <property type="term" value="P:transmembrane transport"/>
    <property type="evidence" value="ECO:0007669"/>
    <property type="project" value="InterPro"/>
</dbReference>
<dbReference type="RefSeq" id="WP_099515870.1">
    <property type="nucleotide sequence ID" value="NZ_CP016620.1"/>
</dbReference>
<evidence type="ECO:0000256" key="3">
    <source>
        <dbReference type="ARBA" id="ARBA00022475"/>
    </source>
</evidence>
<evidence type="ECO:0000313" key="9">
    <source>
        <dbReference type="EMBL" id="ANY85048.1"/>
    </source>
</evidence>
<proteinExistence type="inferred from homology"/>
<evidence type="ECO:0000256" key="1">
    <source>
        <dbReference type="ARBA" id="ARBA00004651"/>
    </source>
</evidence>
<accession>A0A1B2EYR8</accession>
<evidence type="ECO:0000256" key="7">
    <source>
        <dbReference type="RuleBase" id="RU363032"/>
    </source>
</evidence>
<keyword evidence="3" id="KW-1003">Cell membrane</keyword>
<protein>
    <recommendedName>
        <fullName evidence="8">ABC transmembrane type-1 domain-containing protein</fullName>
    </recommendedName>
</protein>
<feature type="transmembrane region" description="Helical" evidence="7">
    <location>
        <begin position="54"/>
        <end position="76"/>
    </location>
</feature>
<dbReference type="AlphaFoldDB" id="A0A1B2EYR8"/>
<evidence type="ECO:0000256" key="6">
    <source>
        <dbReference type="ARBA" id="ARBA00023136"/>
    </source>
</evidence>
<feature type="transmembrane region" description="Helical" evidence="7">
    <location>
        <begin position="117"/>
        <end position="139"/>
    </location>
</feature>
<keyword evidence="6 7" id="KW-0472">Membrane</keyword>
<feature type="transmembrane region" description="Helical" evidence="7">
    <location>
        <begin position="146"/>
        <end position="167"/>
    </location>
</feature>
<feature type="transmembrane region" description="Helical" evidence="7">
    <location>
        <begin position="303"/>
        <end position="330"/>
    </location>
</feature>
<dbReference type="OrthoDB" id="9805778at2"/>
<keyword evidence="2 7" id="KW-0813">Transport</keyword>
<feature type="transmembrane region" description="Helical" evidence="7">
    <location>
        <begin position="200"/>
        <end position="225"/>
    </location>
</feature>
<keyword evidence="4 7" id="KW-0812">Transmembrane</keyword>
<reference evidence="9" key="1">
    <citation type="submission" date="2016-07" db="EMBL/GenBank/DDBJ databases">
        <title>Microvirga ossetica sp. nov. a new species of rhizobia isolated from root nodules of the legume species Vicia alpestris Steven originated from North Ossetia region in the Caucasus.</title>
        <authorList>
            <person name="Safronova V.I."/>
            <person name="Kuznetsova I.G."/>
            <person name="Sazanova A.L."/>
            <person name="Belimov A."/>
            <person name="Andronov E."/>
            <person name="Osledkin Y.S."/>
            <person name="Onishchuk O.P."/>
            <person name="Kurchak O.N."/>
            <person name="Shaposhnikov A.I."/>
            <person name="Willems A."/>
            <person name="Tikhonovich I.A."/>
        </authorList>
    </citation>
    <scope>NUCLEOTIDE SEQUENCE [LARGE SCALE GENOMIC DNA]</scope>
    <source>
        <strain evidence="9">V5/3M</strain>
        <plasmid evidence="9">unnamed4</plasmid>
    </source>
</reference>
<dbReference type="PROSITE" id="PS50928">
    <property type="entry name" value="ABC_TM1"/>
    <property type="match status" value="1"/>
</dbReference>
<gene>
    <name evidence="9" type="ORF">BB934_43370</name>
</gene>
<name>A0A1B2EYR8_9HYPH</name>
<feature type="domain" description="ABC transmembrane type-1" evidence="8">
    <location>
        <begin position="113"/>
        <end position="327"/>
    </location>
</feature>
<dbReference type="PANTHER" id="PTHR43005">
    <property type="entry name" value="BLR7065 PROTEIN"/>
    <property type="match status" value="1"/>
</dbReference>
<dbReference type="GO" id="GO:0005886">
    <property type="term" value="C:plasma membrane"/>
    <property type="evidence" value="ECO:0007669"/>
    <property type="project" value="UniProtKB-SubCell"/>
</dbReference>
<dbReference type="KEGG" id="moc:BB934_43370"/>